<evidence type="ECO:0000313" key="7">
    <source>
        <dbReference type="Proteomes" id="UP001499987"/>
    </source>
</evidence>
<proteinExistence type="predicted"/>
<accession>A0ABN1TPP3</accession>
<dbReference type="InterPro" id="IPR024412">
    <property type="entry name" value="Lsr2_dim_dom"/>
</dbReference>
<reference evidence="6 7" key="1">
    <citation type="journal article" date="2019" name="Int. J. Syst. Evol. Microbiol.">
        <title>The Global Catalogue of Microorganisms (GCM) 10K type strain sequencing project: providing services to taxonomists for standard genome sequencing and annotation.</title>
        <authorList>
            <consortium name="The Broad Institute Genomics Platform"/>
            <consortium name="The Broad Institute Genome Sequencing Center for Infectious Disease"/>
            <person name="Wu L."/>
            <person name="Ma J."/>
        </authorList>
    </citation>
    <scope>NUCLEOTIDE SEQUENCE [LARGE SCALE GENOMIC DNA]</scope>
    <source>
        <strain evidence="6 7">JCM 13002</strain>
    </source>
</reference>
<dbReference type="Pfam" id="PF11774">
    <property type="entry name" value="Lsr2"/>
    <property type="match status" value="1"/>
</dbReference>
<sequence>MAQRVQVILEDDLDGGSADETVMFALDGVAYEIDLKSANAEKLRDLLAPYVDKGRKQSGRIAGARRSSGAGRGAGRSSAAGPDTAKIRSWAKEQGLEINDRGRVPSDIKAKYDKAHAS</sequence>
<comment type="caution">
    <text evidence="6">The sequence shown here is derived from an EMBL/GenBank/DDBJ whole genome shotgun (WGS) entry which is preliminary data.</text>
</comment>
<evidence type="ECO:0000313" key="6">
    <source>
        <dbReference type="EMBL" id="GAA1095252.1"/>
    </source>
</evidence>
<evidence type="ECO:0000313" key="5">
    <source>
        <dbReference type="EMBL" id="GAA1095108.1"/>
    </source>
</evidence>
<gene>
    <name evidence="5" type="ORF">GCM10009663_43050</name>
    <name evidence="6" type="ORF">GCM10009663_43200</name>
</gene>
<dbReference type="RefSeq" id="WP_344625297.1">
    <property type="nucleotide sequence ID" value="NZ_BAAALD010000042.1"/>
</dbReference>
<dbReference type="Proteomes" id="UP001499987">
    <property type="component" value="Unassembled WGS sequence"/>
</dbReference>
<reference evidence="6" key="2">
    <citation type="submission" date="2023-12" db="EMBL/GenBank/DDBJ databases">
        <authorList>
            <person name="Sun Q."/>
            <person name="Inoue M."/>
        </authorList>
    </citation>
    <scope>NUCLEOTIDE SEQUENCE</scope>
    <source>
        <strain evidence="6">JCM 13002</strain>
    </source>
</reference>
<dbReference type="InterPro" id="IPR036625">
    <property type="entry name" value="E3-bd_dom_sf"/>
</dbReference>
<organism evidence="6 7">
    <name type="scientific">Kitasatospora arboriphila</name>
    <dbReference type="NCBI Taxonomy" id="258052"/>
    <lineage>
        <taxon>Bacteria</taxon>
        <taxon>Bacillati</taxon>
        <taxon>Actinomycetota</taxon>
        <taxon>Actinomycetes</taxon>
        <taxon>Kitasatosporales</taxon>
        <taxon>Streptomycetaceae</taxon>
        <taxon>Kitasatospora</taxon>
    </lineage>
</organism>
<dbReference type="InterPro" id="IPR055370">
    <property type="entry name" value="Lsr2_DNA-bd"/>
</dbReference>
<feature type="compositionally biased region" description="Low complexity" evidence="2">
    <location>
        <begin position="59"/>
        <end position="81"/>
    </location>
</feature>
<protein>
    <submittedName>
        <fullName evidence="6">Lsr2 family protein</fullName>
    </submittedName>
</protein>
<dbReference type="InterPro" id="IPR042261">
    <property type="entry name" value="Lsr2-like_dimerization"/>
</dbReference>
<dbReference type="Pfam" id="PF23359">
    <property type="entry name" value="Lsr2_DNA-bd"/>
    <property type="match status" value="1"/>
</dbReference>
<evidence type="ECO:0000259" key="4">
    <source>
        <dbReference type="Pfam" id="PF23359"/>
    </source>
</evidence>
<dbReference type="Gene3D" id="3.30.60.230">
    <property type="entry name" value="Lsr2, dimerization domain"/>
    <property type="match status" value="1"/>
</dbReference>
<evidence type="ECO:0000256" key="1">
    <source>
        <dbReference type="ARBA" id="ARBA00023125"/>
    </source>
</evidence>
<keyword evidence="7" id="KW-1185">Reference proteome</keyword>
<keyword evidence="1" id="KW-0238">DNA-binding</keyword>
<feature type="domain" description="Lsr2 dimerization" evidence="3">
    <location>
        <begin position="1"/>
        <end position="57"/>
    </location>
</feature>
<dbReference type="EMBL" id="BAAALD010000042">
    <property type="protein sequence ID" value="GAA1095252.1"/>
    <property type="molecule type" value="Genomic_DNA"/>
</dbReference>
<dbReference type="Gene3D" id="4.10.320.10">
    <property type="entry name" value="E3-binding domain"/>
    <property type="match status" value="1"/>
</dbReference>
<feature type="region of interest" description="Disordered" evidence="2">
    <location>
        <begin position="55"/>
        <end position="118"/>
    </location>
</feature>
<evidence type="ECO:0000256" key="2">
    <source>
        <dbReference type="SAM" id="MobiDB-lite"/>
    </source>
</evidence>
<dbReference type="EMBL" id="BAAALD010000042">
    <property type="protein sequence ID" value="GAA1095108.1"/>
    <property type="molecule type" value="Genomic_DNA"/>
</dbReference>
<feature type="domain" description="Lsr2 DNA-binding" evidence="4">
    <location>
        <begin position="80"/>
        <end position="115"/>
    </location>
</feature>
<feature type="compositionally biased region" description="Basic and acidic residues" evidence="2">
    <location>
        <begin position="90"/>
        <end position="118"/>
    </location>
</feature>
<evidence type="ECO:0000259" key="3">
    <source>
        <dbReference type="Pfam" id="PF11774"/>
    </source>
</evidence>
<name>A0ABN1TPP3_9ACTN</name>